<dbReference type="Proteomes" id="UP001162640">
    <property type="component" value="Unassembled WGS sequence"/>
</dbReference>
<feature type="chain" id="PRO_5040720905" description="BspA family leucine-rich repeat surface protein" evidence="1">
    <location>
        <begin position="22"/>
        <end position="168"/>
    </location>
</feature>
<protein>
    <recommendedName>
        <fullName evidence="4">BspA family leucine-rich repeat surface protein</fullName>
    </recommendedName>
</protein>
<reference evidence="3" key="1">
    <citation type="journal article" date="2023" name="Commun. Biol.">
        <title>Genome analysis of Parmales, the sister group of diatoms, reveals the evolutionary specialization of diatoms from phago-mixotrophs to photoautotrophs.</title>
        <authorList>
            <person name="Ban H."/>
            <person name="Sato S."/>
            <person name="Yoshikawa S."/>
            <person name="Yamada K."/>
            <person name="Nakamura Y."/>
            <person name="Ichinomiya M."/>
            <person name="Sato N."/>
            <person name="Blanc-Mathieu R."/>
            <person name="Endo H."/>
            <person name="Kuwata A."/>
            <person name="Ogata H."/>
        </authorList>
    </citation>
    <scope>NUCLEOTIDE SEQUENCE [LARGE SCALE GENOMIC DNA]</scope>
</reference>
<dbReference type="EMBL" id="BLQM01000696">
    <property type="protein sequence ID" value="GMH96593.1"/>
    <property type="molecule type" value="Genomic_DNA"/>
</dbReference>
<comment type="caution">
    <text evidence="2">The sequence shown here is derived from an EMBL/GenBank/DDBJ whole genome shotgun (WGS) entry which is preliminary data.</text>
</comment>
<dbReference type="InterPro" id="IPR005046">
    <property type="entry name" value="DUF285"/>
</dbReference>
<dbReference type="InterPro" id="IPR011889">
    <property type="entry name" value="Liste_lipo_26"/>
</dbReference>
<dbReference type="AlphaFoldDB" id="A0A9W7C1J3"/>
<feature type="non-terminal residue" evidence="2">
    <location>
        <position position="168"/>
    </location>
</feature>
<name>A0A9W7C1J3_9STRA</name>
<feature type="signal peptide" evidence="1">
    <location>
        <begin position="1"/>
        <end position="21"/>
    </location>
</feature>
<gene>
    <name evidence="2" type="ORF">TL16_g13312</name>
</gene>
<proteinExistence type="predicted"/>
<evidence type="ECO:0000256" key="1">
    <source>
        <dbReference type="SAM" id="SignalP"/>
    </source>
</evidence>
<evidence type="ECO:0000313" key="3">
    <source>
        <dbReference type="Proteomes" id="UP001162640"/>
    </source>
</evidence>
<organism evidence="2 3">
    <name type="scientific">Triparma laevis f. inornata</name>
    <dbReference type="NCBI Taxonomy" id="1714386"/>
    <lineage>
        <taxon>Eukaryota</taxon>
        <taxon>Sar</taxon>
        <taxon>Stramenopiles</taxon>
        <taxon>Ochrophyta</taxon>
        <taxon>Bolidophyceae</taxon>
        <taxon>Parmales</taxon>
        <taxon>Triparmaceae</taxon>
        <taxon>Triparma</taxon>
    </lineage>
</organism>
<keyword evidence="1" id="KW-0732">Signal</keyword>
<evidence type="ECO:0000313" key="2">
    <source>
        <dbReference type="EMBL" id="GMH96593.1"/>
    </source>
</evidence>
<dbReference type="Pfam" id="PF03382">
    <property type="entry name" value="DUF285"/>
    <property type="match status" value="2"/>
</dbReference>
<dbReference type="NCBIfam" id="TIGR02167">
    <property type="entry name" value="Liste_lipo_26"/>
    <property type="match status" value="3"/>
</dbReference>
<dbReference type="SUPFAM" id="SSF141571">
    <property type="entry name" value="Pentapeptide repeat-like"/>
    <property type="match status" value="1"/>
</dbReference>
<evidence type="ECO:0008006" key="4">
    <source>
        <dbReference type="Google" id="ProtNLM"/>
    </source>
</evidence>
<sequence>MRMCSMVWWCVLFAMLPLLTAFSPTSRAELKTAVNKWVVDTTEALIEYGGPIGEWDVSGVNDTSKMFCGFDTSSVTNMESMFDGATAFNQDLSSFDTSSVTNMESMFRGATAFNQDLSSFDTSSVTYMGRMFYGATAFNQDLSSFDTSSVTDMGGMFEGATAFKPGFV</sequence>
<accession>A0A9W7C1J3</accession>